<sequence>MNDDKSDAKTRKRRNIRSAVGTLILLLLVTGGVFAWNQVFLQDPMRDVIANDPRNAGIEVQVHLEHYVTPGVLVYDLRDVGRDKAPIDVFRVFLQYADAMKGQRFDAVQLAFRGETKFVLDGAGFQEIGRDYAGQNPVYTIRTFPERLRTPDGAVAFERWKGGALGVLGEQMDDFNEFQDRWYIDDL</sequence>
<dbReference type="AlphaFoldDB" id="A0A0C1ZU95"/>
<dbReference type="EMBL" id="JMCC02000069">
    <property type="protein sequence ID" value="KIG14633.1"/>
    <property type="molecule type" value="Genomic_DNA"/>
</dbReference>
<evidence type="ECO:0000313" key="2">
    <source>
        <dbReference type="Proteomes" id="UP000031599"/>
    </source>
</evidence>
<dbReference type="RefSeq" id="WP_146660473.1">
    <property type="nucleotide sequence ID" value="NZ_JMCC02000069.1"/>
</dbReference>
<protein>
    <submittedName>
        <fullName evidence="1">Uncharacterized protein</fullName>
    </submittedName>
</protein>
<organism evidence="1 2">
    <name type="scientific">Enhygromyxa salina</name>
    <dbReference type="NCBI Taxonomy" id="215803"/>
    <lineage>
        <taxon>Bacteria</taxon>
        <taxon>Pseudomonadati</taxon>
        <taxon>Myxococcota</taxon>
        <taxon>Polyangia</taxon>
        <taxon>Nannocystales</taxon>
        <taxon>Nannocystaceae</taxon>
        <taxon>Enhygromyxa</taxon>
    </lineage>
</organism>
<evidence type="ECO:0000313" key="1">
    <source>
        <dbReference type="EMBL" id="KIG14633.1"/>
    </source>
</evidence>
<reference evidence="1 2" key="1">
    <citation type="submission" date="2014-12" db="EMBL/GenBank/DDBJ databases">
        <title>Genome assembly of Enhygromyxa salina DSM 15201.</title>
        <authorList>
            <person name="Sharma G."/>
            <person name="Subramanian S."/>
        </authorList>
    </citation>
    <scope>NUCLEOTIDE SEQUENCE [LARGE SCALE GENOMIC DNA]</scope>
    <source>
        <strain evidence="1 2">DSM 15201</strain>
    </source>
</reference>
<dbReference type="Proteomes" id="UP000031599">
    <property type="component" value="Unassembled WGS sequence"/>
</dbReference>
<gene>
    <name evidence="1" type="ORF">DB30_06512</name>
</gene>
<comment type="caution">
    <text evidence="1">The sequence shown here is derived from an EMBL/GenBank/DDBJ whole genome shotgun (WGS) entry which is preliminary data.</text>
</comment>
<proteinExistence type="predicted"/>
<accession>A0A0C1ZU95</accession>
<name>A0A0C1ZU95_9BACT</name>